<evidence type="ECO:0008006" key="4">
    <source>
        <dbReference type="Google" id="ProtNLM"/>
    </source>
</evidence>
<gene>
    <name evidence="2" type="ORF">AC482_00150</name>
</gene>
<keyword evidence="1" id="KW-0862">Zinc</keyword>
<evidence type="ECO:0000313" key="2">
    <source>
        <dbReference type="EMBL" id="KON31600.1"/>
    </source>
</evidence>
<reference evidence="2 3" key="1">
    <citation type="submission" date="2015-06" db="EMBL/GenBank/DDBJ databases">
        <title>New insights into the roles of widespread benthic archaea in carbon and nitrogen cycling.</title>
        <authorList>
            <person name="Lazar C.S."/>
            <person name="Baker B.J."/>
            <person name="Seitz K.W."/>
            <person name="Hyde A.S."/>
            <person name="Dick G.J."/>
            <person name="Hinrichs K.-U."/>
            <person name="Teske A.P."/>
        </authorList>
    </citation>
    <scope>NUCLEOTIDE SEQUENCE [LARGE SCALE GENOMIC DNA]</scope>
    <source>
        <strain evidence="2">DG-45</strain>
    </source>
</reference>
<accession>A0A0M0BTB6</accession>
<dbReference type="SUPFAM" id="SSF57783">
    <property type="entry name" value="Zinc beta-ribbon"/>
    <property type="match status" value="1"/>
</dbReference>
<dbReference type="InterPro" id="IPR038567">
    <property type="entry name" value="T_Elf1_sf"/>
</dbReference>
<comment type="caution">
    <text evidence="2">The sequence shown here is derived from an EMBL/GenBank/DDBJ whole genome shotgun (WGS) entry which is preliminary data.</text>
</comment>
<protein>
    <recommendedName>
        <fullName evidence="4">Transcription elongation factor</fullName>
    </recommendedName>
</protein>
<evidence type="ECO:0000256" key="1">
    <source>
        <dbReference type="ARBA" id="ARBA00022833"/>
    </source>
</evidence>
<organism evidence="2 3">
    <name type="scientific">miscellaneous Crenarchaeota group-15 archaeon DG-45</name>
    <dbReference type="NCBI Taxonomy" id="1685127"/>
    <lineage>
        <taxon>Archaea</taxon>
        <taxon>Candidatus Bathyarchaeota</taxon>
        <taxon>MCG-15</taxon>
    </lineage>
</organism>
<proteinExistence type="predicted"/>
<dbReference type="InterPro" id="IPR007808">
    <property type="entry name" value="Elf1"/>
</dbReference>
<dbReference type="Gene3D" id="2.20.25.190">
    <property type="match status" value="1"/>
</dbReference>
<dbReference type="Proteomes" id="UP000037210">
    <property type="component" value="Unassembled WGS sequence"/>
</dbReference>
<dbReference type="Pfam" id="PF05129">
    <property type="entry name" value="Zn_ribbon_Elf1"/>
    <property type="match status" value="1"/>
</dbReference>
<evidence type="ECO:0000313" key="3">
    <source>
        <dbReference type="Proteomes" id="UP000037210"/>
    </source>
</evidence>
<name>A0A0M0BTB6_9ARCH</name>
<sequence>MGRRRRKVVRIVKRQLPEFYLCPRCGKNTVRATINREQGRVVVICGSCGLSDAFDVQPQMEEVDAYCLFVDSYYGVERGEAAIG</sequence>
<dbReference type="AlphaFoldDB" id="A0A0M0BTB6"/>
<dbReference type="EMBL" id="LFWZ01000001">
    <property type="protein sequence ID" value="KON31600.1"/>
    <property type="molecule type" value="Genomic_DNA"/>
</dbReference>